<dbReference type="EMBL" id="MVGT01002634">
    <property type="protein sequence ID" value="OVA07159.1"/>
    <property type="molecule type" value="Genomic_DNA"/>
</dbReference>
<dbReference type="GO" id="GO:0003677">
    <property type="term" value="F:DNA binding"/>
    <property type="evidence" value="ECO:0007669"/>
    <property type="project" value="UniProtKB-UniRule"/>
</dbReference>
<dbReference type="Pfam" id="PF02701">
    <property type="entry name" value="Zn_ribbon_Dof"/>
    <property type="match status" value="1"/>
</dbReference>
<dbReference type="OMA" id="HESHNIQ"/>
<dbReference type="GO" id="GO:0005634">
    <property type="term" value="C:nucleus"/>
    <property type="evidence" value="ECO:0007669"/>
    <property type="project" value="UniProtKB-SubCell"/>
</dbReference>
<keyword evidence="7 8" id="KW-0539">Nucleus</keyword>
<dbReference type="PROSITE" id="PS50884">
    <property type="entry name" value="ZF_DOF_2"/>
    <property type="match status" value="1"/>
</dbReference>
<keyword evidence="1 9" id="KW-0479">Metal-binding</keyword>
<dbReference type="InterPro" id="IPR003851">
    <property type="entry name" value="Znf_Dof"/>
</dbReference>
<evidence type="ECO:0000256" key="9">
    <source>
        <dbReference type="RuleBase" id="RU369094"/>
    </source>
</evidence>
<keyword evidence="12" id="KW-1185">Reference proteome</keyword>
<dbReference type="PROSITE" id="PS01361">
    <property type="entry name" value="ZF_DOF_1"/>
    <property type="match status" value="1"/>
</dbReference>
<reference evidence="11 12" key="1">
    <citation type="journal article" date="2017" name="Mol. Plant">
        <title>The Genome of Medicinal Plant Macleaya cordata Provides New Insights into Benzylisoquinoline Alkaloids Metabolism.</title>
        <authorList>
            <person name="Liu X."/>
            <person name="Liu Y."/>
            <person name="Huang P."/>
            <person name="Ma Y."/>
            <person name="Qing Z."/>
            <person name="Tang Q."/>
            <person name="Cao H."/>
            <person name="Cheng P."/>
            <person name="Zheng Y."/>
            <person name="Yuan Z."/>
            <person name="Zhou Y."/>
            <person name="Liu J."/>
            <person name="Tang Z."/>
            <person name="Zhuo Y."/>
            <person name="Zhang Y."/>
            <person name="Yu L."/>
            <person name="Huang J."/>
            <person name="Yang P."/>
            <person name="Peng Q."/>
            <person name="Zhang J."/>
            <person name="Jiang W."/>
            <person name="Zhang Z."/>
            <person name="Lin K."/>
            <person name="Ro D.K."/>
            <person name="Chen X."/>
            <person name="Xiong X."/>
            <person name="Shang Y."/>
            <person name="Huang S."/>
            <person name="Zeng J."/>
        </authorList>
    </citation>
    <scope>NUCLEOTIDE SEQUENCE [LARGE SCALE GENOMIC DNA]</scope>
    <source>
        <strain evidence="12">cv. BLH2017</strain>
        <tissue evidence="11">Root</tissue>
    </source>
</reference>
<protein>
    <recommendedName>
        <fullName evidence="9">Dof zinc finger protein</fullName>
    </recommendedName>
</protein>
<keyword evidence="2 8" id="KW-0863">Zinc-finger</keyword>
<dbReference type="GO" id="GO:0008270">
    <property type="term" value="F:zinc ion binding"/>
    <property type="evidence" value="ECO:0007669"/>
    <property type="project" value="UniProtKB-KW"/>
</dbReference>
<keyword evidence="4 9" id="KW-0805">Transcription regulation</keyword>
<dbReference type="Proteomes" id="UP000195402">
    <property type="component" value="Unassembled WGS sequence"/>
</dbReference>
<evidence type="ECO:0000256" key="8">
    <source>
        <dbReference type="PROSITE-ProRule" id="PRU00071"/>
    </source>
</evidence>
<comment type="subcellular location">
    <subcellularLocation>
        <location evidence="8 9">Nucleus</location>
    </subcellularLocation>
</comment>
<evidence type="ECO:0000256" key="4">
    <source>
        <dbReference type="ARBA" id="ARBA00023015"/>
    </source>
</evidence>
<accession>A0A200Q9J8</accession>
<dbReference type="InParanoid" id="A0A200Q9J8"/>
<name>A0A200Q9J8_MACCD</name>
<gene>
    <name evidence="11" type="ORF">BVC80_1289g80</name>
</gene>
<keyword evidence="5 8" id="KW-0238">DNA-binding</keyword>
<feature type="domain" description="Dof-type" evidence="10">
    <location>
        <begin position="32"/>
        <end position="86"/>
    </location>
</feature>
<proteinExistence type="predicted"/>
<keyword evidence="6 9" id="KW-0804">Transcription</keyword>
<evidence type="ECO:0000256" key="6">
    <source>
        <dbReference type="ARBA" id="ARBA00023163"/>
    </source>
</evidence>
<organism evidence="11 12">
    <name type="scientific">Macleaya cordata</name>
    <name type="common">Five-seeded plume-poppy</name>
    <name type="synonym">Bocconia cordata</name>
    <dbReference type="NCBI Taxonomy" id="56857"/>
    <lineage>
        <taxon>Eukaryota</taxon>
        <taxon>Viridiplantae</taxon>
        <taxon>Streptophyta</taxon>
        <taxon>Embryophyta</taxon>
        <taxon>Tracheophyta</taxon>
        <taxon>Spermatophyta</taxon>
        <taxon>Magnoliopsida</taxon>
        <taxon>Ranunculales</taxon>
        <taxon>Papaveraceae</taxon>
        <taxon>Papaveroideae</taxon>
        <taxon>Macleaya</taxon>
    </lineage>
</organism>
<evidence type="ECO:0000256" key="2">
    <source>
        <dbReference type="ARBA" id="ARBA00022771"/>
    </source>
</evidence>
<comment type="function">
    <text evidence="9">Transcription factor that binds specifically to a 5'-AA[AG]G-3' consensus core sequence.</text>
</comment>
<evidence type="ECO:0000256" key="5">
    <source>
        <dbReference type="ARBA" id="ARBA00023125"/>
    </source>
</evidence>
<evidence type="ECO:0000256" key="3">
    <source>
        <dbReference type="ARBA" id="ARBA00022833"/>
    </source>
</evidence>
<dbReference type="OrthoDB" id="1927254at2759"/>
<sequence length="338" mass="37766">MFTQQGDQDFLPCPPRPILMDRRWKPNVELAPNCPRCDSSNTKFCYYNNYSLTQPRYFCKGCRRYWTKGGSLRNVPVGGGCRKNRRGKSVRISTNRSSPGTSTYGGSLPGMDRLGLSRADSVENLGNVMGSSSSNIINPPRSDVSSSTTIDLALVYAKFLNQQPDCNSRVSMAAELPREFNSSFEYSTISDPNHHESHNIQLTQEQCMVGSSLATSDPSPGTQLSEGKQVFLGDHQLDLNYKQQQVSRIPQFTNLETTNTSTFMLQPILHSEEVVDLQDNLWLNSPMLGSNNFAWQAPSQLQGFEPIVNDQSTVLHSNPLDGNWSSFDLPSYEAFPRQ</sequence>
<evidence type="ECO:0000313" key="12">
    <source>
        <dbReference type="Proteomes" id="UP000195402"/>
    </source>
</evidence>
<comment type="caution">
    <text evidence="11">The sequence shown here is derived from an EMBL/GenBank/DDBJ whole genome shotgun (WGS) entry which is preliminary data.</text>
</comment>
<keyword evidence="3 9" id="KW-0862">Zinc</keyword>
<evidence type="ECO:0000256" key="1">
    <source>
        <dbReference type="ARBA" id="ARBA00022723"/>
    </source>
</evidence>
<evidence type="ECO:0000256" key="7">
    <source>
        <dbReference type="ARBA" id="ARBA00023242"/>
    </source>
</evidence>
<evidence type="ECO:0000313" key="11">
    <source>
        <dbReference type="EMBL" id="OVA07159.1"/>
    </source>
</evidence>
<dbReference type="FunCoup" id="A0A200Q9J8">
    <property type="interactions" value="23"/>
</dbReference>
<evidence type="ECO:0000259" key="10">
    <source>
        <dbReference type="PROSITE" id="PS50884"/>
    </source>
</evidence>
<dbReference type="STRING" id="56857.A0A200Q9J8"/>
<dbReference type="InterPro" id="IPR045174">
    <property type="entry name" value="Dof"/>
</dbReference>
<dbReference type="GO" id="GO:0003700">
    <property type="term" value="F:DNA-binding transcription factor activity"/>
    <property type="evidence" value="ECO:0007669"/>
    <property type="project" value="UniProtKB-UniRule"/>
</dbReference>
<dbReference type="AlphaFoldDB" id="A0A200Q9J8"/>
<dbReference type="PANTHER" id="PTHR31992">
    <property type="entry name" value="DOF ZINC FINGER PROTEIN DOF1.4-RELATED"/>
    <property type="match status" value="1"/>
</dbReference>
<dbReference type="PANTHER" id="PTHR31992:SF313">
    <property type="entry name" value="DOF ZINC FINGER PROTEIN DOF5.7"/>
    <property type="match status" value="1"/>
</dbReference>